<gene>
    <name evidence="7" type="primary">pgl</name>
    <name evidence="9" type="ORF">AAM4_2239</name>
</gene>
<comment type="function">
    <text evidence="2 7">Hydrolysis of 6-phosphogluconolactone to 6-phosphogluconate.</text>
</comment>
<protein>
    <recommendedName>
        <fullName evidence="6 7">6-phosphogluconolactonase</fullName>
        <shortName evidence="7">6PGL</shortName>
        <ecNumber evidence="5 7">3.1.1.31</ecNumber>
    </recommendedName>
</protein>
<proteinExistence type="inferred from homology"/>
<keyword evidence="7 9" id="KW-0378">Hydrolase</keyword>
<dbReference type="GO" id="GO:0006098">
    <property type="term" value="P:pentose-phosphate shunt"/>
    <property type="evidence" value="ECO:0007669"/>
    <property type="project" value="UniProtKB-UniPathway"/>
</dbReference>
<dbReference type="NCBIfam" id="TIGR01198">
    <property type="entry name" value="pgl"/>
    <property type="match status" value="1"/>
</dbReference>
<dbReference type="PANTHER" id="PTHR11054:SF0">
    <property type="entry name" value="6-PHOSPHOGLUCONOLACTONASE"/>
    <property type="match status" value="1"/>
</dbReference>
<evidence type="ECO:0000256" key="7">
    <source>
        <dbReference type="RuleBase" id="RU365095"/>
    </source>
</evidence>
<dbReference type="EMBL" id="LK995530">
    <property type="protein sequence ID" value="CED92071.1"/>
    <property type="molecule type" value="Genomic_DNA"/>
</dbReference>
<accession>A0A1L7RDM8</accession>
<evidence type="ECO:0000256" key="2">
    <source>
        <dbReference type="ARBA" id="ARBA00002681"/>
    </source>
</evidence>
<evidence type="ECO:0000256" key="5">
    <source>
        <dbReference type="ARBA" id="ARBA00013198"/>
    </source>
</evidence>
<evidence type="ECO:0000256" key="6">
    <source>
        <dbReference type="ARBA" id="ARBA00020337"/>
    </source>
</evidence>
<dbReference type="RefSeq" id="WP_210581298.1">
    <property type="nucleotide sequence ID" value="NZ_LK995530.1"/>
</dbReference>
<evidence type="ECO:0000313" key="9">
    <source>
        <dbReference type="EMBL" id="CED92071.1"/>
    </source>
</evidence>
<comment type="pathway">
    <text evidence="3 7">Carbohydrate degradation; pentose phosphate pathway; D-ribulose 5-phosphate from D-glucose 6-phosphate (oxidative stage): step 2/3.</text>
</comment>
<dbReference type="InterPro" id="IPR039104">
    <property type="entry name" value="6PGL"/>
</dbReference>
<dbReference type="InterPro" id="IPR037171">
    <property type="entry name" value="NagB/RpiA_transferase-like"/>
</dbReference>
<evidence type="ECO:0000256" key="3">
    <source>
        <dbReference type="ARBA" id="ARBA00004961"/>
    </source>
</evidence>
<comment type="catalytic activity">
    <reaction evidence="1 7">
        <text>6-phospho-D-glucono-1,5-lactone + H2O = 6-phospho-D-gluconate + H(+)</text>
        <dbReference type="Rhea" id="RHEA:12556"/>
        <dbReference type="ChEBI" id="CHEBI:15377"/>
        <dbReference type="ChEBI" id="CHEBI:15378"/>
        <dbReference type="ChEBI" id="CHEBI:57955"/>
        <dbReference type="ChEBI" id="CHEBI:58759"/>
        <dbReference type="EC" id="3.1.1.31"/>
    </reaction>
</comment>
<dbReference type="UniPathway" id="UPA00115">
    <property type="reaction ID" value="UER00409"/>
</dbReference>
<dbReference type="InterPro" id="IPR006148">
    <property type="entry name" value="Glc/Gal-6P_isomerase"/>
</dbReference>
<dbReference type="InterPro" id="IPR005900">
    <property type="entry name" value="6-phosphogluconolactonase_DevB"/>
</dbReference>
<reference evidence="9" key="1">
    <citation type="submission" date="2014-07" db="EMBL/GenBank/DDBJ databases">
        <authorList>
            <person name="Zhang J.E."/>
            <person name="Yang H."/>
            <person name="Guo J."/>
            <person name="Deng Z."/>
            <person name="Luo H."/>
            <person name="Luo M."/>
            <person name="Zhao B."/>
        </authorList>
    </citation>
    <scope>NUCLEOTIDE SEQUENCE</scope>
    <source>
        <strain evidence="9">AM4</strain>
    </source>
</reference>
<name>A0A1L7RDM8_9ACTO</name>
<dbReference type="AlphaFoldDB" id="A0A1L7RDM8"/>
<dbReference type="PANTHER" id="PTHR11054">
    <property type="entry name" value="6-PHOSPHOGLUCONOLACTONASE"/>
    <property type="match status" value="1"/>
</dbReference>
<dbReference type="SUPFAM" id="SSF100950">
    <property type="entry name" value="NagB/RpiA/CoA transferase-like"/>
    <property type="match status" value="1"/>
</dbReference>
<evidence type="ECO:0000256" key="1">
    <source>
        <dbReference type="ARBA" id="ARBA00000832"/>
    </source>
</evidence>
<sequence>MPTVDAAAVNAAADARPLPSVVVHDSMTEAAATAAAETARLLADAVAERGVAHLVLTGGSGGAALAAALPAALAAVGLTSAHGLDRVHLWEGDERFVPADHPDRNDLQVTGLVAAGIPEANVHRLPGPEQVESVDAAAAALAEALREHGPADGRFDVVHVGLGPDAHVCSLFPGHPVAPTTGTDVIAVHDSPKPPPERVSFTFDVLHRARRVMVVAGGAGKTEAVAKGLAAPDVVAAPASCARGEATVWHLDRAAAAGVPD</sequence>
<evidence type="ECO:0000259" key="8">
    <source>
        <dbReference type="Pfam" id="PF01182"/>
    </source>
</evidence>
<organism evidence="9">
    <name type="scientific">Actinomyces succiniciruminis</name>
    <dbReference type="NCBI Taxonomy" id="1522002"/>
    <lineage>
        <taxon>Bacteria</taxon>
        <taxon>Bacillati</taxon>
        <taxon>Actinomycetota</taxon>
        <taxon>Actinomycetes</taxon>
        <taxon>Actinomycetales</taxon>
        <taxon>Actinomycetaceae</taxon>
        <taxon>Actinomyces</taxon>
    </lineage>
</organism>
<dbReference type="EC" id="3.1.1.31" evidence="5 7"/>
<dbReference type="GO" id="GO:0005975">
    <property type="term" value="P:carbohydrate metabolic process"/>
    <property type="evidence" value="ECO:0007669"/>
    <property type="project" value="UniProtKB-UniRule"/>
</dbReference>
<comment type="similarity">
    <text evidence="4 7">Belongs to the glucosamine/galactosamine-6-phosphate isomerase family. 6-phosphogluconolactonase subfamily.</text>
</comment>
<dbReference type="Pfam" id="PF01182">
    <property type="entry name" value="Glucosamine_iso"/>
    <property type="match status" value="1"/>
</dbReference>
<evidence type="ECO:0000256" key="4">
    <source>
        <dbReference type="ARBA" id="ARBA00010662"/>
    </source>
</evidence>
<dbReference type="GO" id="GO:0017057">
    <property type="term" value="F:6-phosphogluconolactonase activity"/>
    <property type="evidence" value="ECO:0007669"/>
    <property type="project" value="UniProtKB-UniRule"/>
</dbReference>
<feature type="domain" description="Glucosamine/galactosamine-6-phosphate isomerase" evidence="8">
    <location>
        <begin position="27"/>
        <end position="249"/>
    </location>
</feature>
<dbReference type="Gene3D" id="3.40.50.1360">
    <property type="match status" value="1"/>
</dbReference>